<feature type="transmembrane region" description="Helical" evidence="15">
    <location>
        <begin position="126"/>
        <end position="153"/>
    </location>
</feature>
<evidence type="ECO:0000256" key="12">
    <source>
        <dbReference type="ARBA" id="ARBA00023136"/>
    </source>
</evidence>
<keyword evidence="8" id="KW-0106">Calcium</keyword>
<evidence type="ECO:0000256" key="7">
    <source>
        <dbReference type="ARBA" id="ARBA00022801"/>
    </source>
</evidence>
<dbReference type="Pfam" id="PF01764">
    <property type="entry name" value="Lipase_3"/>
    <property type="match status" value="1"/>
</dbReference>
<evidence type="ECO:0000259" key="16">
    <source>
        <dbReference type="Pfam" id="PF01764"/>
    </source>
</evidence>
<evidence type="ECO:0000256" key="1">
    <source>
        <dbReference type="ARBA" id="ARBA00001913"/>
    </source>
</evidence>
<evidence type="ECO:0000256" key="10">
    <source>
        <dbReference type="ARBA" id="ARBA00022989"/>
    </source>
</evidence>
<sequence>MSMLILFKRRWNISSDDFTVPMIIWCIIVAVVLSILFPISSKYSHDGINNTFWNLILLIMIFLSISIVLQLMIALISYRGAIYEHRKRTLIPIFLYTRLVIYIFEIIWTAFILLFFLFQVPIKYNLLIYAGIGTVLYEIVVFMYVAVSVWTLYVPYGRVSKANETLYGKTHTSWKKRIRLLFCCTQSDNKEALMEMVAEIMTSLFRNDNIVFGDILAGLFIMRICDYNISSPLPAKKDANIHSLKQHFLLSQYYVKYVLATYGWAYMFSVDPFEYLYQSIRKSSKSQIFKKSSNSVEGNVSQQTLNTILRVTGLNFTDILYVNYELDSPAFYVALDHPKKDVIISIRGTMSLNDLLIDLSAKSTVMNIDETNQSIKIGHEGMVNAAVKIKEILIKKGLFVDVTRQFPDYTIVIVGHSLGAATAAVLSILIKAIHPKTKAYCYACPNGLIEKEMLEYTKTFITTTVIRNDIISRLSLQSLKRACKRISNLISECPFKKLEILFLKKKKVTKYYQNTSHHNSFFTDTNRNANEDYVQIDETYVDEKFYLPGKILYITGKHKNGYNVNFEENDKFNVITLSNNSFTDHTPHCLQEMMKSVQF</sequence>
<dbReference type="InterPro" id="IPR002921">
    <property type="entry name" value="Fungal_lipase-type"/>
</dbReference>
<dbReference type="EMBL" id="LWCA01000128">
    <property type="protein sequence ID" value="OAF70617.1"/>
    <property type="molecule type" value="Genomic_DNA"/>
</dbReference>
<dbReference type="Proteomes" id="UP000078046">
    <property type="component" value="Unassembled WGS sequence"/>
</dbReference>
<dbReference type="AlphaFoldDB" id="A0A177B8J6"/>
<organism evidence="17 18">
    <name type="scientific">Intoshia linei</name>
    <dbReference type="NCBI Taxonomy" id="1819745"/>
    <lineage>
        <taxon>Eukaryota</taxon>
        <taxon>Metazoa</taxon>
        <taxon>Spiralia</taxon>
        <taxon>Lophotrochozoa</taxon>
        <taxon>Mesozoa</taxon>
        <taxon>Orthonectida</taxon>
        <taxon>Rhopaluridae</taxon>
        <taxon>Intoshia</taxon>
    </lineage>
</organism>
<comment type="catalytic activity">
    <reaction evidence="13">
        <text>a 1,2-diacyl-sn-glycerol + H2O = a 2-acylglycerol + a fatty acid + H(+)</text>
        <dbReference type="Rhea" id="RHEA:33275"/>
        <dbReference type="ChEBI" id="CHEBI:15377"/>
        <dbReference type="ChEBI" id="CHEBI:15378"/>
        <dbReference type="ChEBI" id="CHEBI:17389"/>
        <dbReference type="ChEBI" id="CHEBI:17815"/>
        <dbReference type="ChEBI" id="CHEBI:28868"/>
        <dbReference type="EC" id="3.1.1.116"/>
    </reaction>
    <physiologicalReaction direction="left-to-right" evidence="13">
        <dbReference type="Rhea" id="RHEA:33276"/>
    </physiologicalReaction>
</comment>
<keyword evidence="4" id="KW-0597">Phosphoprotein</keyword>
<dbReference type="InterPro" id="IPR052214">
    <property type="entry name" value="DAG_Lipase-Related"/>
</dbReference>
<dbReference type="PANTHER" id="PTHR45792">
    <property type="entry name" value="DIACYLGLYCEROL LIPASE HOMOLOG-RELATED"/>
    <property type="match status" value="1"/>
</dbReference>
<dbReference type="GO" id="GO:0005886">
    <property type="term" value="C:plasma membrane"/>
    <property type="evidence" value="ECO:0007669"/>
    <property type="project" value="UniProtKB-SubCell"/>
</dbReference>
<dbReference type="GO" id="GO:0019369">
    <property type="term" value="P:arachidonate metabolic process"/>
    <property type="evidence" value="ECO:0007669"/>
    <property type="project" value="TreeGrafter"/>
</dbReference>
<evidence type="ECO:0000256" key="4">
    <source>
        <dbReference type="ARBA" id="ARBA00022553"/>
    </source>
</evidence>
<evidence type="ECO:0000256" key="5">
    <source>
        <dbReference type="ARBA" id="ARBA00022692"/>
    </source>
</evidence>
<evidence type="ECO:0000256" key="9">
    <source>
        <dbReference type="ARBA" id="ARBA00022963"/>
    </source>
</evidence>
<dbReference type="SUPFAM" id="SSF53474">
    <property type="entry name" value="alpha/beta-Hydrolases"/>
    <property type="match status" value="1"/>
</dbReference>
<dbReference type="GO" id="GO:0046340">
    <property type="term" value="P:diacylglycerol catabolic process"/>
    <property type="evidence" value="ECO:0007669"/>
    <property type="project" value="TreeGrafter"/>
</dbReference>
<evidence type="ECO:0000256" key="13">
    <source>
        <dbReference type="ARBA" id="ARBA00024531"/>
    </source>
</evidence>
<evidence type="ECO:0000256" key="2">
    <source>
        <dbReference type="ARBA" id="ARBA00004651"/>
    </source>
</evidence>
<keyword evidence="3" id="KW-1003">Cell membrane</keyword>
<feature type="transmembrane region" description="Helical" evidence="15">
    <location>
        <begin position="99"/>
        <end position="120"/>
    </location>
</feature>
<keyword evidence="9" id="KW-0442">Lipid degradation</keyword>
<dbReference type="GO" id="GO:0046872">
    <property type="term" value="F:metal ion binding"/>
    <property type="evidence" value="ECO:0007669"/>
    <property type="project" value="UniProtKB-KW"/>
</dbReference>
<evidence type="ECO:0000256" key="11">
    <source>
        <dbReference type="ARBA" id="ARBA00023098"/>
    </source>
</evidence>
<accession>A0A177B8J6</accession>
<evidence type="ECO:0000256" key="15">
    <source>
        <dbReference type="SAM" id="Phobius"/>
    </source>
</evidence>
<protein>
    <recommendedName>
        <fullName evidence="14">sn-1-specific diacylglycerol lipase</fullName>
        <ecNumber evidence="14">3.1.1.116</ecNumber>
    </recommendedName>
</protein>
<keyword evidence="6" id="KW-0479">Metal-binding</keyword>
<gene>
    <name evidence="17" type="ORF">A3Q56_01662</name>
</gene>
<feature type="transmembrane region" description="Helical" evidence="15">
    <location>
        <begin position="52"/>
        <end position="78"/>
    </location>
</feature>
<keyword evidence="12 15" id="KW-0472">Membrane</keyword>
<evidence type="ECO:0000256" key="8">
    <source>
        <dbReference type="ARBA" id="ARBA00022837"/>
    </source>
</evidence>
<evidence type="ECO:0000313" key="17">
    <source>
        <dbReference type="EMBL" id="OAF70617.1"/>
    </source>
</evidence>
<feature type="transmembrane region" description="Helical" evidence="15">
    <location>
        <begin position="20"/>
        <end position="40"/>
    </location>
</feature>
<dbReference type="PANTHER" id="PTHR45792:SF8">
    <property type="entry name" value="DIACYLGLYCEROL LIPASE-ALPHA"/>
    <property type="match status" value="1"/>
</dbReference>
<evidence type="ECO:0000256" key="14">
    <source>
        <dbReference type="ARBA" id="ARBA00026104"/>
    </source>
</evidence>
<dbReference type="GO" id="GO:0016298">
    <property type="term" value="F:lipase activity"/>
    <property type="evidence" value="ECO:0007669"/>
    <property type="project" value="TreeGrafter"/>
</dbReference>
<dbReference type="OrthoDB" id="438440at2759"/>
<dbReference type="Gene3D" id="3.40.50.1820">
    <property type="entry name" value="alpha/beta hydrolase"/>
    <property type="match status" value="1"/>
</dbReference>
<dbReference type="InterPro" id="IPR029058">
    <property type="entry name" value="AB_hydrolase_fold"/>
</dbReference>
<comment type="caution">
    <text evidence="17">The sequence shown here is derived from an EMBL/GenBank/DDBJ whole genome shotgun (WGS) entry which is preliminary data.</text>
</comment>
<reference evidence="17 18" key="1">
    <citation type="submission" date="2016-04" db="EMBL/GenBank/DDBJ databases">
        <title>The genome of Intoshia linei affirms orthonectids as highly simplified spiralians.</title>
        <authorList>
            <person name="Mikhailov K.V."/>
            <person name="Slusarev G.S."/>
            <person name="Nikitin M.A."/>
            <person name="Logacheva M.D."/>
            <person name="Penin A."/>
            <person name="Aleoshin V."/>
            <person name="Panchin Y.V."/>
        </authorList>
    </citation>
    <scope>NUCLEOTIDE SEQUENCE [LARGE SCALE GENOMIC DNA]</scope>
    <source>
        <strain evidence="17">Intl2013</strain>
        <tissue evidence="17">Whole animal</tissue>
    </source>
</reference>
<dbReference type="CDD" id="cd00519">
    <property type="entry name" value="Lipase_3"/>
    <property type="match status" value="1"/>
</dbReference>
<evidence type="ECO:0000256" key="6">
    <source>
        <dbReference type="ARBA" id="ARBA00022723"/>
    </source>
</evidence>
<keyword evidence="7" id="KW-0378">Hydrolase</keyword>
<dbReference type="EC" id="3.1.1.116" evidence="14"/>
<name>A0A177B8J6_9BILA</name>
<keyword evidence="5 15" id="KW-0812">Transmembrane</keyword>
<proteinExistence type="predicted"/>
<comment type="cofactor">
    <cofactor evidence="1">
        <name>Ca(2+)</name>
        <dbReference type="ChEBI" id="CHEBI:29108"/>
    </cofactor>
</comment>
<keyword evidence="18" id="KW-1185">Reference proteome</keyword>
<keyword evidence="11" id="KW-0443">Lipid metabolism</keyword>
<evidence type="ECO:0000313" key="18">
    <source>
        <dbReference type="Proteomes" id="UP000078046"/>
    </source>
</evidence>
<feature type="domain" description="Fungal lipase-type" evidence="16">
    <location>
        <begin position="344"/>
        <end position="477"/>
    </location>
</feature>
<keyword evidence="10 15" id="KW-1133">Transmembrane helix</keyword>
<comment type="subcellular location">
    <subcellularLocation>
        <location evidence="2">Cell membrane</location>
        <topology evidence="2">Multi-pass membrane protein</topology>
    </subcellularLocation>
</comment>
<evidence type="ECO:0000256" key="3">
    <source>
        <dbReference type="ARBA" id="ARBA00022475"/>
    </source>
</evidence>